<name>Q8NTN6_CORGL</name>
<feature type="transmembrane region" description="Helical" evidence="1">
    <location>
        <begin position="364"/>
        <end position="385"/>
    </location>
</feature>
<organism evidence="2 3">
    <name type="scientific">Corynebacterium glutamicum (strain ATCC 13032 / DSM 20300 / JCM 1318 / BCRC 11384 / CCUG 27702 / LMG 3730 / NBRC 12168 / NCIMB 10025 / NRRL B-2784 / 534)</name>
    <dbReference type="NCBI Taxonomy" id="196627"/>
    <lineage>
        <taxon>Bacteria</taxon>
        <taxon>Bacillati</taxon>
        <taxon>Actinomycetota</taxon>
        <taxon>Actinomycetes</taxon>
        <taxon>Mycobacteriales</taxon>
        <taxon>Corynebacteriaceae</taxon>
        <taxon>Corynebacterium</taxon>
    </lineage>
</organism>
<dbReference type="HOGENOM" id="CLU_528652_0_0_11"/>
<evidence type="ECO:0000256" key="1">
    <source>
        <dbReference type="SAM" id="Phobius"/>
    </source>
</evidence>
<evidence type="ECO:0000313" key="3">
    <source>
        <dbReference type="Proteomes" id="UP000000582"/>
    </source>
</evidence>
<feature type="transmembrane region" description="Helical" evidence="1">
    <location>
        <begin position="450"/>
        <end position="470"/>
    </location>
</feature>
<protein>
    <submittedName>
        <fullName evidence="2">Predicted membrane protein</fullName>
    </submittedName>
</protein>
<dbReference type="KEGG" id="cgl:Cgl0270"/>
<dbReference type="BioCyc" id="CORYNE:G18NG-9825-MONOMER"/>
<keyword evidence="3" id="KW-1185">Reference proteome</keyword>
<keyword evidence="1" id="KW-1133">Transmembrane helix</keyword>
<dbReference type="KEGG" id="cgb:cg0327"/>
<proteinExistence type="predicted"/>
<dbReference type="NCBIfam" id="TIGR03057">
    <property type="entry name" value="xxxLxxG_by_4"/>
    <property type="match status" value="3"/>
</dbReference>
<dbReference type="Proteomes" id="UP000000582">
    <property type="component" value="Chromosome"/>
</dbReference>
<evidence type="ECO:0000313" key="2">
    <source>
        <dbReference type="EMBL" id="BAB97663.1"/>
    </source>
</evidence>
<dbReference type="EMBL" id="BA000036">
    <property type="protein sequence ID" value="BAB97663.1"/>
    <property type="molecule type" value="Genomic_DNA"/>
</dbReference>
<accession>Q6M891</accession>
<feature type="transmembrane region" description="Helical" evidence="1">
    <location>
        <begin position="309"/>
        <end position="328"/>
    </location>
</feature>
<dbReference type="eggNOG" id="COG1511">
    <property type="taxonomic scope" value="Bacteria"/>
</dbReference>
<dbReference type="InterPro" id="IPR023908">
    <property type="entry name" value="xxxLxxG_rpt"/>
</dbReference>
<dbReference type="AlphaFoldDB" id="Q8NTN6"/>
<sequence length="495" mass="50380">MHTMSAAASRSRNILTALLLLVPLIAGTIYASAMGLDVSRAWSSADEVTGAPAASVATNNQELIEARRAAGEAGAQAGFLTSGTEELTSGTQELIDGAAPLEEGVSAAADGAAQLHDGLIQLQAGTGQMGTGATEIADGVQNAVEQLGGLVVVQQQLLGALNEADKQLASSKIPEAEDLRKQITEVRGHLENFGISVEMTDQLDQLRSGTRDLANQLAVPGYGFHDGIYSATNGAAELSAGLQELEAGVGTAVEGFTALDEGANRLDSMATLNEEKTSAVQRALPVPQVPAGTIEGTADEERTSALAPMYAFLISALVMLAGAALGWATLKNKWLMAFAVIGVTAIGGIILFTVALGISIGALFGALGILLLATVVAGILSRILLDVLGTTGAIVVSVLGWVAQAAVIGHVWSVTAVSDIALVWRVVAGMMPLHYPTFAVTSIGNGGSAAAIWMSVAVLLAMGAIGAVALRKPKAVAVEVEEAVDADADQAASES</sequence>
<keyword evidence="1" id="KW-0812">Transmembrane</keyword>
<feature type="transmembrane region" description="Helical" evidence="1">
    <location>
        <begin position="335"/>
        <end position="358"/>
    </location>
</feature>
<dbReference type="STRING" id="196627.cg0327"/>
<dbReference type="PATRIC" id="fig|196627.13.peg.274"/>
<gene>
    <name evidence="2" type="ordered locus">Cgl0270</name>
</gene>
<feature type="transmembrane region" description="Helical" evidence="1">
    <location>
        <begin position="392"/>
        <end position="412"/>
    </location>
</feature>
<reference evidence="3" key="1">
    <citation type="journal article" date="2003" name="Appl. Microbiol. Biotechnol.">
        <title>The Corynebacterium glutamicum genome: features and impacts on biotechnological processes.</title>
        <authorList>
            <person name="Ikeda M."/>
            <person name="Nakagawa S."/>
        </authorList>
    </citation>
    <scope>NUCLEOTIDE SEQUENCE [LARGE SCALE GENOMIC DNA]</scope>
    <source>
        <strain evidence="3">ATCC 13032 / DSM 20300 / BCRC 11384 / JCM 1318 / LMG 3730 / NCIMB 10025</strain>
    </source>
</reference>
<dbReference type="OrthoDB" id="4426125at2"/>
<keyword evidence="1" id="KW-0472">Membrane</keyword>
<accession>Q8NTN6</accession>